<dbReference type="Pfam" id="PF02452">
    <property type="entry name" value="PemK_toxin"/>
    <property type="match status" value="1"/>
</dbReference>
<organism evidence="1 2">
    <name type="scientific">Photorhabdus stackebrandtii</name>
    <dbReference type="NCBI Taxonomy" id="1123042"/>
    <lineage>
        <taxon>Bacteria</taxon>
        <taxon>Pseudomonadati</taxon>
        <taxon>Pseudomonadota</taxon>
        <taxon>Gammaproteobacteria</taxon>
        <taxon>Enterobacterales</taxon>
        <taxon>Morganellaceae</taxon>
        <taxon>Photorhabdus</taxon>
    </lineage>
</organism>
<dbReference type="InterPro" id="IPR011067">
    <property type="entry name" value="Plasmid_toxin/cell-grow_inhib"/>
</dbReference>
<dbReference type="Proteomes" id="UP000547931">
    <property type="component" value="Unassembled WGS sequence"/>
</dbReference>
<name>A0A7X5QLY0_9GAMM</name>
<proteinExistence type="predicted"/>
<reference evidence="1 2" key="1">
    <citation type="submission" date="2018-02" db="EMBL/GenBank/DDBJ databases">
        <authorList>
            <person name="Machado R.A."/>
        </authorList>
    </citation>
    <scope>NUCLEOTIDE SEQUENCE [LARGE SCALE GENOMIC DNA]</scope>
    <source>
        <strain evidence="1 2">DSM 23271</strain>
    </source>
</reference>
<dbReference type="PANTHER" id="PTHR33988">
    <property type="entry name" value="ENDORIBONUCLEASE MAZF-RELATED"/>
    <property type="match status" value="1"/>
</dbReference>
<dbReference type="GO" id="GO:0016075">
    <property type="term" value="P:rRNA catabolic process"/>
    <property type="evidence" value="ECO:0007669"/>
    <property type="project" value="TreeGrafter"/>
</dbReference>
<dbReference type="GO" id="GO:0006402">
    <property type="term" value="P:mRNA catabolic process"/>
    <property type="evidence" value="ECO:0007669"/>
    <property type="project" value="TreeGrafter"/>
</dbReference>
<dbReference type="SUPFAM" id="SSF50118">
    <property type="entry name" value="Cell growth inhibitor/plasmid maintenance toxic component"/>
    <property type="match status" value="1"/>
</dbReference>
<keyword evidence="2" id="KW-1185">Reference proteome</keyword>
<dbReference type="GO" id="GO:0004521">
    <property type="term" value="F:RNA endonuclease activity"/>
    <property type="evidence" value="ECO:0007669"/>
    <property type="project" value="TreeGrafter"/>
</dbReference>
<comment type="caution">
    <text evidence="1">The sequence shown here is derived from an EMBL/GenBank/DDBJ whole genome shotgun (WGS) entry which is preliminary data.</text>
</comment>
<protein>
    <submittedName>
        <fullName evidence="1">Toxin ChpB</fullName>
    </submittedName>
</protein>
<dbReference type="EMBL" id="PUJV01000009">
    <property type="protein sequence ID" value="NHB96732.1"/>
    <property type="molecule type" value="Genomic_DNA"/>
</dbReference>
<dbReference type="AlphaFoldDB" id="A0A7X5QLY0"/>
<dbReference type="GO" id="GO:0003677">
    <property type="term" value="F:DNA binding"/>
    <property type="evidence" value="ECO:0007669"/>
    <property type="project" value="InterPro"/>
</dbReference>
<dbReference type="PANTHER" id="PTHR33988:SF3">
    <property type="entry name" value="ENDORIBONUCLEASE TOXIN CHPB-RELATED"/>
    <property type="match status" value="1"/>
</dbReference>
<dbReference type="RefSeq" id="WP_036842924.1">
    <property type="nucleotide sequence ID" value="NZ_CAWPIE010000009.1"/>
</dbReference>
<dbReference type="InterPro" id="IPR003477">
    <property type="entry name" value="PemK-like"/>
</dbReference>
<accession>A0A7X5QLY0</accession>
<evidence type="ECO:0000313" key="2">
    <source>
        <dbReference type="Proteomes" id="UP000547931"/>
    </source>
</evidence>
<gene>
    <name evidence="1" type="ORF">C5470_10055</name>
</gene>
<dbReference type="NCBIfam" id="NF007320">
    <property type="entry name" value="PRK09812.1"/>
    <property type="match status" value="1"/>
</dbReference>
<dbReference type="Gene3D" id="2.30.30.110">
    <property type="match status" value="1"/>
</dbReference>
<sequence>MVRRKKGFGQGDIVKLCLNPTSGREIQGEERPALILSQHGFNNLGMVLVAPITQGGNYSRYNGFTVTLSGTGSKTQGVILMNQVKMVDLESRNGKFIESANPIVVEDALAKLMAIIE</sequence>
<evidence type="ECO:0000313" key="1">
    <source>
        <dbReference type="EMBL" id="NHB96732.1"/>
    </source>
</evidence>